<dbReference type="GeneID" id="87961231"/>
<name>A0ABR0I9X1_9PEZI</name>
<evidence type="ECO:0000313" key="2">
    <source>
        <dbReference type="Proteomes" id="UP001323617"/>
    </source>
</evidence>
<gene>
    <name evidence="1" type="ORF">QC764_0067930</name>
</gene>
<keyword evidence="2" id="KW-1185">Reference proteome</keyword>
<sequence>MFHLEPFNIGPGQEQPSHHDIHLNRDLSLISIPQKAHISNMDIQTSLICLASSKHSSSPFGLRYLDSGPKSLGGSQISPRYGEPVEYTIRRISVIESSLMA</sequence>
<evidence type="ECO:0000313" key="1">
    <source>
        <dbReference type="EMBL" id="KAK4677163.1"/>
    </source>
</evidence>
<reference evidence="1 2" key="1">
    <citation type="journal article" date="2023" name="bioRxiv">
        <title>High-quality genome assemblies of four members of thePodospora anserinaspecies complex.</title>
        <authorList>
            <person name="Ament-Velasquez S.L."/>
            <person name="Vogan A.A."/>
            <person name="Wallerman O."/>
            <person name="Hartmann F."/>
            <person name="Gautier V."/>
            <person name="Silar P."/>
            <person name="Giraud T."/>
            <person name="Johannesson H."/>
        </authorList>
    </citation>
    <scope>NUCLEOTIDE SEQUENCE [LARGE SCALE GENOMIC DNA]</scope>
    <source>
        <strain evidence="1 2">CBS 124.78</strain>
    </source>
</reference>
<comment type="caution">
    <text evidence="1">The sequence shown here is derived from an EMBL/GenBank/DDBJ whole genome shotgun (WGS) entry which is preliminary data.</text>
</comment>
<dbReference type="Proteomes" id="UP001323617">
    <property type="component" value="Unassembled WGS sequence"/>
</dbReference>
<proteinExistence type="predicted"/>
<organism evidence="1 2">
    <name type="scientific">Podospora pseudoanserina</name>
    <dbReference type="NCBI Taxonomy" id="2609844"/>
    <lineage>
        <taxon>Eukaryota</taxon>
        <taxon>Fungi</taxon>
        <taxon>Dikarya</taxon>
        <taxon>Ascomycota</taxon>
        <taxon>Pezizomycotina</taxon>
        <taxon>Sordariomycetes</taxon>
        <taxon>Sordariomycetidae</taxon>
        <taxon>Sordariales</taxon>
        <taxon>Podosporaceae</taxon>
        <taxon>Podospora</taxon>
    </lineage>
</organism>
<accession>A0ABR0I9X1</accession>
<dbReference type="RefSeq" id="XP_062800633.1">
    <property type="nucleotide sequence ID" value="XM_062940601.1"/>
</dbReference>
<protein>
    <submittedName>
        <fullName evidence="1">Uncharacterized protein</fullName>
    </submittedName>
</protein>
<dbReference type="EMBL" id="JAFFHC010000004">
    <property type="protein sequence ID" value="KAK4677163.1"/>
    <property type="molecule type" value="Genomic_DNA"/>
</dbReference>